<evidence type="ECO:0008006" key="3">
    <source>
        <dbReference type="Google" id="ProtNLM"/>
    </source>
</evidence>
<gene>
    <name evidence="1" type="ORF">CCAND38_400002</name>
</gene>
<sequence length="185" mass="21764">MKTFILLPFCFLWLFSCTPKGELTAKDAQELIIDHLEQHPIFEQGKFDTSKQRIDSKKQRELLTSLEKLQEEGLIEINNEKTRKKWFTKDSIFVITTNLTKKALPYVVQQNKNHTLVKTILYKLNESKEVVIEKKSEKNAVCTVFLDKEKTPFYYFGDDSTPKSDFISRKFKLKFSEQEGWKVAK</sequence>
<dbReference type="RefSeq" id="WP_052458171.1">
    <property type="nucleotide sequence ID" value="NZ_CDOI01000152.1"/>
</dbReference>
<dbReference type="Proteomes" id="UP000045051">
    <property type="component" value="Unassembled WGS sequence"/>
</dbReference>
<protein>
    <recommendedName>
        <fullName evidence="3">Lipoprotein</fullName>
    </recommendedName>
</protein>
<reference evidence="1 2" key="1">
    <citation type="submission" date="2015-01" db="EMBL/GenBank/DDBJ databases">
        <authorList>
            <person name="Xiang T."/>
            <person name="Song Y."/>
            <person name="Huang L."/>
            <person name="Wang B."/>
            <person name="Wu P."/>
        </authorList>
    </citation>
    <scope>NUCLEOTIDE SEQUENCE [LARGE SCALE GENOMIC DNA]</scope>
    <source>
        <strain evidence="1 2">CcD38</strain>
    </source>
</reference>
<keyword evidence="2" id="KW-1185">Reference proteome</keyword>
<dbReference type="EMBL" id="CDOI01000152">
    <property type="protein sequence ID" value="CEN47017.1"/>
    <property type="molecule type" value="Genomic_DNA"/>
</dbReference>
<name>A0A0B7IAE1_9FLAO</name>
<accession>A0A0B7IAE1</accession>
<evidence type="ECO:0000313" key="2">
    <source>
        <dbReference type="Proteomes" id="UP000045051"/>
    </source>
</evidence>
<dbReference type="PROSITE" id="PS51257">
    <property type="entry name" value="PROKAR_LIPOPROTEIN"/>
    <property type="match status" value="1"/>
</dbReference>
<organism evidence="1 2">
    <name type="scientific">Capnocytophaga canis</name>
    <dbReference type="NCBI Taxonomy" id="1848903"/>
    <lineage>
        <taxon>Bacteria</taxon>
        <taxon>Pseudomonadati</taxon>
        <taxon>Bacteroidota</taxon>
        <taxon>Flavobacteriia</taxon>
        <taxon>Flavobacteriales</taxon>
        <taxon>Flavobacteriaceae</taxon>
        <taxon>Capnocytophaga</taxon>
    </lineage>
</organism>
<proteinExistence type="predicted"/>
<dbReference type="AlphaFoldDB" id="A0A0B7IAE1"/>
<evidence type="ECO:0000313" key="1">
    <source>
        <dbReference type="EMBL" id="CEN47017.1"/>
    </source>
</evidence>